<comment type="subunit">
    <text evidence="1">Homodimer.</text>
</comment>
<protein>
    <submittedName>
        <fullName evidence="5">Glutathione S-transferase family protein</fullName>
    </submittedName>
</protein>
<dbReference type="RefSeq" id="WP_141166265.1">
    <property type="nucleotide sequence ID" value="NZ_VHLH01000008.1"/>
</dbReference>
<dbReference type="SFLD" id="SFLDG00358">
    <property type="entry name" value="Main_(cytGST)"/>
    <property type="match status" value="1"/>
</dbReference>
<dbReference type="SUPFAM" id="SSF47616">
    <property type="entry name" value="GST C-terminal domain-like"/>
    <property type="match status" value="1"/>
</dbReference>
<dbReference type="CDD" id="cd00299">
    <property type="entry name" value="GST_C_family"/>
    <property type="match status" value="1"/>
</dbReference>
<comment type="caution">
    <text evidence="5">The sequence shown here is derived from an EMBL/GenBank/DDBJ whole genome shotgun (WGS) entry which is preliminary data.</text>
</comment>
<dbReference type="PANTHER" id="PTHR43969:SF9">
    <property type="entry name" value="GLUTATHIONE S TRANSFERASE D10, ISOFORM A-RELATED"/>
    <property type="match status" value="1"/>
</dbReference>
<dbReference type="GO" id="GO:0006749">
    <property type="term" value="P:glutathione metabolic process"/>
    <property type="evidence" value="ECO:0007669"/>
    <property type="project" value="TreeGrafter"/>
</dbReference>
<dbReference type="Gene3D" id="3.40.30.10">
    <property type="entry name" value="Glutaredoxin"/>
    <property type="match status" value="1"/>
</dbReference>
<evidence type="ECO:0000259" key="3">
    <source>
        <dbReference type="PROSITE" id="PS50404"/>
    </source>
</evidence>
<feature type="domain" description="GST C-terminal" evidence="4">
    <location>
        <begin position="88"/>
        <end position="211"/>
    </location>
</feature>
<dbReference type="InterPro" id="IPR040079">
    <property type="entry name" value="Glutathione_S-Trfase"/>
</dbReference>
<comment type="similarity">
    <text evidence="2">Belongs to the GST superfamily.</text>
</comment>
<evidence type="ECO:0000256" key="2">
    <source>
        <dbReference type="RuleBase" id="RU003494"/>
    </source>
</evidence>
<dbReference type="Pfam" id="PF00043">
    <property type="entry name" value="GST_C"/>
    <property type="match status" value="1"/>
</dbReference>
<reference evidence="5 6" key="1">
    <citation type="submission" date="2019-06" db="EMBL/GenBank/DDBJ databases">
        <authorList>
            <person name="Li M."/>
        </authorList>
    </citation>
    <scope>NUCLEOTIDE SEQUENCE [LARGE SCALE GENOMIC DNA]</scope>
    <source>
        <strain evidence="5 6">BGMRC6574</strain>
    </source>
</reference>
<proteinExistence type="inferred from homology"/>
<keyword evidence="6" id="KW-1185">Reference proteome</keyword>
<evidence type="ECO:0000256" key="1">
    <source>
        <dbReference type="ARBA" id="ARBA00011738"/>
    </source>
</evidence>
<dbReference type="PROSITE" id="PS50405">
    <property type="entry name" value="GST_CTER"/>
    <property type="match status" value="1"/>
</dbReference>
<evidence type="ECO:0000313" key="5">
    <source>
        <dbReference type="EMBL" id="TPW29956.1"/>
    </source>
</evidence>
<evidence type="ECO:0000259" key="4">
    <source>
        <dbReference type="PROSITE" id="PS50405"/>
    </source>
</evidence>
<dbReference type="PROSITE" id="PS50404">
    <property type="entry name" value="GST_NTER"/>
    <property type="match status" value="1"/>
</dbReference>
<keyword evidence="5" id="KW-0808">Transferase</keyword>
<dbReference type="InterPro" id="IPR010987">
    <property type="entry name" value="Glutathione-S-Trfase_C-like"/>
</dbReference>
<dbReference type="PANTHER" id="PTHR43969">
    <property type="entry name" value="GLUTATHIONE S TRANSFERASE D10, ISOFORM A-RELATED"/>
    <property type="match status" value="1"/>
</dbReference>
<dbReference type="OrthoDB" id="9797500at2"/>
<organism evidence="5 6">
    <name type="scientific">Pararhizobium mangrovi</name>
    <dbReference type="NCBI Taxonomy" id="2590452"/>
    <lineage>
        <taxon>Bacteria</taxon>
        <taxon>Pseudomonadati</taxon>
        <taxon>Pseudomonadota</taxon>
        <taxon>Alphaproteobacteria</taxon>
        <taxon>Hyphomicrobiales</taxon>
        <taxon>Rhizobiaceae</taxon>
        <taxon>Rhizobium/Agrobacterium group</taxon>
        <taxon>Pararhizobium</taxon>
    </lineage>
</organism>
<feature type="domain" description="GST N-terminal" evidence="3">
    <location>
        <begin position="2"/>
        <end position="83"/>
    </location>
</feature>
<accession>A0A506U9B7</accession>
<dbReference type="InterPro" id="IPR036249">
    <property type="entry name" value="Thioredoxin-like_sf"/>
</dbReference>
<name>A0A506U9B7_9HYPH</name>
<dbReference type="GO" id="GO:0004364">
    <property type="term" value="F:glutathione transferase activity"/>
    <property type="evidence" value="ECO:0007669"/>
    <property type="project" value="TreeGrafter"/>
</dbReference>
<dbReference type="SFLD" id="SFLDS00019">
    <property type="entry name" value="Glutathione_Transferase_(cytos"/>
    <property type="match status" value="1"/>
</dbReference>
<dbReference type="Proteomes" id="UP000320314">
    <property type="component" value="Unassembled WGS sequence"/>
</dbReference>
<dbReference type="EMBL" id="VHLH01000008">
    <property type="protein sequence ID" value="TPW29956.1"/>
    <property type="molecule type" value="Genomic_DNA"/>
</dbReference>
<dbReference type="InterPro" id="IPR036282">
    <property type="entry name" value="Glutathione-S-Trfase_C_sf"/>
</dbReference>
<gene>
    <name evidence="5" type="ORF">FJU11_06740</name>
</gene>
<dbReference type="Gene3D" id="1.20.1050.10">
    <property type="match status" value="1"/>
</dbReference>
<dbReference type="InterPro" id="IPR004045">
    <property type="entry name" value="Glutathione_S-Trfase_N"/>
</dbReference>
<dbReference type="SUPFAM" id="SSF52833">
    <property type="entry name" value="Thioredoxin-like"/>
    <property type="match status" value="1"/>
</dbReference>
<dbReference type="Pfam" id="PF02798">
    <property type="entry name" value="GST_N"/>
    <property type="match status" value="1"/>
</dbReference>
<dbReference type="AlphaFoldDB" id="A0A506U9B7"/>
<evidence type="ECO:0000313" key="6">
    <source>
        <dbReference type="Proteomes" id="UP000320314"/>
    </source>
</evidence>
<dbReference type="InterPro" id="IPR004046">
    <property type="entry name" value="GST_C"/>
</dbReference>
<sequence>MADMILYGFDGSTYVRTVRMLLAAKGAEYEQVPVNVLKGEPRQPEHLERNPFGKVPVLDVDGMRLIETNAIARYLNDTLSGPSFVPQDAKDRARMDMTIGIVDSYAYGALLGGLLNYHLFAESEEDKDEDARKQGIDDLRLSLREIMKLRGDDPWIAGDAMSLADLYLAPLCFYVEQTPDKETVLDVPGLADWWQRMKREAIYTQTEPDLG</sequence>